<dbReference type="SUPFAM" id="SSF63825">
    <property type="entry name" value="YWTD domain"/>
    <property type="match status" value="1"/>
</dbReference>
<dbReference type="InterPro" id="IPR011042">
    <property type="entry name" value="6-blade_b-propeller_TolB-like"/>
</dbReference>
<name>A0A6C0G2G1_9BACL</name>
<feature type="domain" description="Prolow-density lipoprotein receptor-related protein 1-like beta-propeller" evidence="2">
    <location>
        <begin position="36"/>
        <end position="289"/>
    </location>
</feature>
<keyword evidence="4" id="KW-1185">Reference proteome</keyword>
<dbReference type="AlphaFoldDB" id="A0A6C0G2G1"/>
<keyword evidence="1" id="KW-0732">Signal</keyword>
<dbReference type="Gene3D" id="2.120.10.30">
    <property type="entry name" value="TolB, C-terminal domain"/>
    <property type="match status" value="1"/>
</dbReference>
<dbReference type="EMBL" id="CP048209">
    <property type="protein sequence ID" value="QHT61419.1"/>
    <property type="molecule type" value="Genomic_DNA"/>
</dbReference>
<organism evidence="3 4">
    <name type="scientific">Paenibacillus lycopersici</name>
    <dbReference type="NCBI Taxonomy" id="2704462"/>
    <lineage>
        <taxon>Bacteria</taxon>
        <taxon>Bacillati</taxon>
        <taxon>Bacillota</taxon>
        <taxon>Bacilli</taxon>
        <taxon>Bacillales</taxon>
        <taxon>Paenibacillaceae</taxon>
        <taxon>Paenibacillus</taxon>
    </lineage>
</organism>
<dbReference type="Proteomes" id="UP000476064">
    <property type="component" value="Chromosome"/>
</dbReference>
<proteinExistence type="predicted"/>
<dbReference type="InterPro" id="IPR032485">
    <property type="entry name" value="LRP1-like_beta_prop"/>
</dbReference>
<dbReference type="RefSeq" id="WP_162357858.1">
    <property type="nucleotide sequence ID" value="NZ_CP048209.1"/>
</dbReference>
<dbReference type="InterPro" id="IPR053369">
    <property type="entry name" value="SrfA-induced_signal"/>
</dbReference>
<feature type="chain" id="PRO_5025536813" evidence="1">
    <location>
        <begin position="24"/>
        <end position="296"/>
    </location>
</feature>
<sequence>MLKRNLIAMLAALALIVDTTSLAAEQSGSAAVNGTSTGNLNNSGFYVAEGDAIYYNSFSREGGLYRVNEDGSGKTKIADGFYAYMNLVGDELYYSDGWKLTKMKLDGSAKQVLAPSAFHVNVAGDYVYYSNIGPQDGLLYRIKTDGTGTAQLLSSDHISQLVVSGSRIYYTSYYNKLFEMSTDGKSKTKLLTGKTINELNVAGDWLYFNYDQHLYKMKTDGSKLTLLSADDARSINVSGDWIYYSNYGDNKKLTRIRTDGTDREALSQAKSMYIHVIGSHVFYHDMSNMAKLDVTP</sequence>
<evidence type="ECO:0000313" key="3">
    <source>
        <dbReference type="EMBL" id="QHT61419.1"/>
    </source>
</evidence>
<feature type="signal peptide" evidence="1">
    <location>
        <begin position="1"/>
        <end position="23"/>
    </location>
</feature>
<dbReference type="PANTHER" id="PTHR32256:SF17">
    <property type="entry name" value="EGF-LIKE DOMAIN-CONTAINING PROTEIN"/>
    <property type="match status" value="1"/>
</dbReference>
<evidence type="ECO:0000256" key="1">
    <source>
        <dbReference type="SAM" id="SignalP"/>
    </source>
</evidence>
<evidence type="ECO:0000259" key="2">
    <source>
        <dbReference type="Pfam" id="PF16472"/>
    </source>
</evidence>
<accession>A0A6C0G2G1</accession>
<gene>
    <name evidence="3" type="ORF">GXP70_16590</name>
</gene>
<dbReference type="PANTHER" id="PTHR32256">
    <property type="match status" value="1"/>
</dbReference>
<reference evidence="3 4" key="1">
    <citation type="submission" date="2020-01" db="EMBL/GenBank/DDBJ databases">
        <title>Paenibacillus sp. nov., isolated from tomato rhizosphere.</title>
        <authorList>
            <person name="Weon H.-Y."/>
            <person name="Lee S.A."/>
        </authorList>
    </citation>
    <scope>NUCLEOTIDE SEQUENCE [LARGE SCALE GENOMIC DNA]</scope>
    <source>
        <strain evidence="3 4">12200R-189</strain>
    </source>
</reference>
<dbReference type="Pfam" id="PF16472">
    <property type="entry name" value="DUF5050"/>
    <property type="match status" value="1"/>
</dbReference>
<evidence type="ECO:0000313" key="4">
    <source>
        <dbReference type="Proteomes" id="UP000476064"/>
    </source>
</evidence>
<dbReference type="KEGG" id="plyc:GXP70_16590"/>
<protein>
    <submittedName>
        <fullName evidence="3">DUF5050 domain-containing protein</fullName>
    </submittedName>
</protein>